<dbReference type="OrthoDB" id="9797653at2"/>
<name>A0A076MY29_AMYME</name>
<dbReference type="KEGG" id="amq:AMETH_3799"/>
<proteinExistence type="predicted"/>
<accession>A0A076MY29</accession>
<dbReference type="InterPro" id="IPR003673">
    <property type="entry name" value="CoA-Trfase_fam_III"/>
</dbReference>
<evidence type="ECO:0000313" key="2">
    <source>
        <dbReference type="Proteomes" id="UP000062973"/>
    </source>
</evidence>
<dbReference type="eggNOG" id="COG1804">
    <property type="taxonomic scope" value="Bacteria"/>
</dbReference>
<dbReference type="InterPro" id="IPR044855">
    <property type="entry name" value="CoA-Trfase_III_dom3_sf"/>
</dbReference>
<dbReference type="PANTHER" id="PTHR48228">
    <property type="entry name" value="SUCCINYL-COA--D-CITRAMALATE COA-TRANSFERASE"/>
    <property type="match status" value="1"/>
</dbReference>
<dbReference type="PATRIC" id="fig|1068978.7.peg.4061"/>
<protein>
    <submittedName>
        <fullName evidence="1">L-carnitine dehydratase/bile acid-inducible protein F</fullName>
    </submittedName>
</protein>
<dbReference type="PANTHER" id="PTHR48228:SF5">
    <property type="entry name" value="ALPHA-METHYLACYL-COA RACEMASE"/>
    <property type="match status" value="1"/>
</dbReference>
<reference evidence="1 2" key="1">
    <citation type="submission" date="2014-07" db="EMBL/GenBank/DDBJ databases">
        <title>Whole Genome Sequence of the Amycolatopsis methanolica 239.</title>
        <authorList>
            <person name="Tang B."/>
        </authorList>
    </citation>
    <scope>NUCLEOTIDE SEQUENCE [LARGE SCALE GENOMIC DNA]</scope>
    <source>
        <strain evidence="1 2">239</strain>
    </source>
</reference>
<dbReference type="RefSeq" id="WP_017982724.1">
    <property type="nucleotide sequence ID" value="NZ_AQUL01000001.1"/>
</dbReference>
<organism evidence="1 2">
    <name type="scientific">Amycolatopsis methanolica 239</name>
    <dbReference type="NCBI Taxonomy" id="1068978"/>
    <lineage>
        <taxon>Bacteria</taxon>
        <taxon>Bacillati</taxon>
        <taxon>Actinomycetota</taxon>
        <taxon>Actinomycetes</taxon>
        <taxon>Pseudonocardiales</taxon>
        <taxon>Pseudonocardiaceae</taxon>
        <taxon>Amycolatopsis</taxon>
        <taxon>Amycolatopsis methanolica group</taxon>
    </lineage>
</organism>
<dbReference type="InterPro" id="IPR050509">
    <property type="entry name" value="CoA-transferase_III"/>
</dbReference>
<keyword evidence="2" id="KW-1185">Reference proteome</keyword>
<dbReference type="InterPro" id="IPR023606">
    <property type="entry name" value="CoA-Trfase_III_dom_1_sf"/>
</dbReference>
<dbReference type="HOGENOM" id="CLU_033975_0_1_11"/>
<dbReference type="AlphaFoldDB" id="A0A076MY29"/>
<gene>
    <name evidence="1" type="ORF">AMETH_3799</name>
</gene>
<sequence length="398" mass="41943">MTVPLAGLRVIELSSYVASPLGGVTLAQLGADVIRVDPLGGGADRQRWPLAPNGESLYWAGLNQGKRSVAVDLRSAEGAALVADLVAASGPDGGIVLTNARPRPGLSPADLRRRRPDLIHVQLHGTRDGGTAVDYTVNAACGFADLTGPEDRTGPVNHVLPAWDVATGLYLAVGLLAAERQRRRTGEGACLTVALEDVALATAGNLGYLAEAQLRDDPRGRIGNQVYGDFGRDFRTADGVRIMVLVLTPRHWRDLLAATGTGAVVAALEDALGADFTRAADRYRHRDVLAGLFGAWIEARKCDEVQSVLRPTSVLWSRYRTFAELARGSTLSRHPLFGPLTQPGVGGYLAPGPPLVLDGRQAGPSPAPELGAHTGEVLAELLPSARVEELRARGVIGG</sequence>
<dbReference type="GO" id="GO:0003824">
    <property type="term" value="F:catalytic activity"/>
    <property type="evidence" value="ECO:0007669"/>
    <property type="project" value="InterPro"/>
</dbReference>
<dbReference type="Proteomes" id="UP000062973">
    <property type="component" value="Chromosome"/>
</dbReference>
<dbReference type="Gene3D" id="3.30.1540.10">
    <property type="entry name" value="formyl-coa transferase, domain 3"/>
    <property type="match status" value="1"/>
</dbReference>
<dbReference type="STRING" id="1068978.AMETH_3799"/>
<dbReference type="Gene3D" id="3.40.50.10540">
    <property type="entry name" value="Crotonobetainyl-coa:carnitine coa-transferase, domain 1"/>
    <property type="match status" value="1"/>
</dbReference>
<evidence type="ECO:0000313" key="1">
    <source>
        <dbReference type="EMBL" id="AIJ23891.1"/>
    </source>
</evidence>
<dbReference type="Pfam" id="PF02515">
    <property type="entry name" value="CoA_transf_3"/>
    <property type="match status" value="1"/>
</dbReference>
<dbReference type="EMBL" id="CP009110">
    <property type="protein sequence ID" value="AIJ23891.1"/>
    <property type="molecule type" value="Genomic_DNA"/>
</dbReference>
<dbReference type="SUPFAM" id="SSF89796">
    <property type="entry name" value="CoA-transferase family III (CaiB/BaiF)"/>
    <property type="match status" value="1"/>
</dbReference>